<dbReference type="STRING" id="446471.Xcel_2162"/>
<reference evidence="7 8" key="2">
    <citation type="journal article" date="2010" name="Stand. Genomic Sci.">
        <title>Complete genome sequence of Xylanimonas cellulosilytica type strain (XIL07).</title>
        <authorList>
            <person name="Foster B."/>
            <person name="Pukall R."/>
            <person name="Abt B."/>
            <person name="Nolan M."/>
            <person name="Glavina Del Rio T."/>
            <person name="Chen F."/>
            <person name="Lucas S."/>
            <person name="Tice H."/>
            <person name="Pitluck S."/>
            <person name="Cheng J.-F."/>
            <person name="Chertkov O."/>
            <person name="Brettin T."/>
            <person name="Han C."/>
            <person name="Detter J.C."/>
            <person name="Bruce D."/>
            <person name="Goodwin L."/>
            <person name="Ivanova N."/>
            <person name="Mavromatis K."/>
            <person name="Pati A."/>
            <person name="Mikhailova N."/>
            <person name="Chen A."/>
            <person name="Palaniappan K."/>
            <person name="Land M."/>
            <person name="Hauser L."/>
            <person name="Chang Y.-J."/>
            <person name="Jeffries C.D."/>
            <person name="Chain P."/>
            <person name="Rohde M."/>
            <person name="Goeker M."/>
            <person name="Bristow J."/>
            <person name="Eisen J.A."/>
            <person name="Markowitz V."/>
            <person name="Hugenholtz P."/>
            <person name="Kyrpides N.C."/>
            <person name="Klenk H.-P."/>
            <person name="Lapidus A."/>
        </authorList>
    </citation>
    <scope>NUCLEOTIDE SEQUENCE [LARGE SCALE GENOMIC DNA]</scope>
    <source>
        <strain evidence="8">DSM 15894 / CECT 5975 / LMG 20990 / XIL07</strain>
    </source>
</reference>
<comment type="similarity">
    <text evidence="1">Belongs to the bacterial solute-binding protein 1 family.</text>
</comment>
<keyword evidence="8" id="KW-1185">Reference proteome</keyword>
<evidence type="ECO:0000256" key="2">
    <source>
        <dbReference type="ARBA" id="ARBA00022448"/>
    </source>
</evidence>
<dbReference type="GO" id="GO:0015768">
    <property type="term" value="P:maltose transport"/>
    <property type="evidence" value="ECO:0007669"/>
    <property type="project" value="TreeGrafter"/>
</dbReference>
<dbReference type="AlphaFoldDB" id="D1BUG7"/>
<dbReference type="GO" id="GO:0015144">
    <property type="term" value="F:carbohydrate transmembrane transporter activity"/>
    <property type="evidence" value="ECO:0007669"/>
    <property type="project" value="InterPro"/>
</dbReference>
<dbReference type="Gene3D" id="3.40.190.10">
    <property type="entry name" value="Periplasmic binding protein-like II"/>
    <property type="match status" value="2"/>
</dbReference>
<feature type="chain" id="PRO_5038987250" evidence="6">
    <location>
        <begin position="23"/>
        <end position="415"/>
    </location>
</feature>
<gene>
    <name evidence="7" type="ordered locus">Xcel_2162</name>
</gene>
<evidence type="ECO:0000313" key="8">
    <source>
        <dbReference type="Proteomes" id="UP000002255"/>
    </source>
</evidence>
<evidence type="ECO:0000256" key="6">
    <source>
        <dbReference type="SAM" id="SignalP"/>
    </source>
</evidence>
<dbReference type="PANTHER" id="PTHR30061:SF50">
    <property type="entry name" value="MALTOSE_MALTODEXTRIN-BINDING PERIPLASMIC PROTEIN"/>
    <property type="match status" value="1"/>
</dbReference>
<dbReference type="HOGENOM" id="CLU_031285_17_0_11"/>
<dbReference type="GO" id="GO:1901982">
    <property type="term" value="F:maltose binding"/>
    <property type="evidence" value="ECO:0007669"/>
    <property type="project" value="TreeGrafter"/>
</dbReference>
<dbReference type="GO" id="GO:0055052">
    <property type="term" value="C:ATP-binding cassette (ABC) transporter complex, substrate-binding subunit-containing"/>
    <property type="evidence" value="ECO:0007669"/>
    <property type="project" value="TreeGrafter"/>
</dbReference>
<protein>
    <submittedName>
        <fullName evidence="7">Extracellular solute-binding protein family 1</fullName>
    </submittedName>
</protein>
<evidence type="ECO:0000256" key="3">
    <source>
        <dbReference type="ARBA" id="ARBA00022597"/>
    </source>
</evidence>
<name>D1BUG7_XYLCX</name>
<dbReference type="Pfam" id="PF13416">
    <property type="entry name" value="SBP_bac_8"/>
    <property type="match status" value="1"/>
</dbReference>
<evidence type="ECO:0000313" key="7">
    <source>
        <dbReference type="EMBL" id="ACZ31180.1"/>
    </source>
</evidence>
<evidence type="ECO:0000256" key="4">
    <source>
        <dbReference type="ARBA" id="ARBA00022729"/>
    </source>
</evidence>
<dbReference type="PRINTS" id="PR00181">
    <property type="entry name" value="MALTOSEBP"/>
</dbReference>
<keyword evidence="2" id="KW-0813">Transport</keyword>
<reference evidence="8" key="1">
    <citation type="submission" date="2009-11" db="EMBL/GenBank/DDBJ databases">
        <title>The complete chromosome of Xylanimonas cellulosilytica DSM 15894.</title>
        <authorList>
            <consortium name="US DOE Joint Genome Institute (JGI-PGF)"/>
            <person name="Lucas S."/>
            <person name="Copeland A."/>
            <person name="Lapidus A."/>
            <person name="Glavina del Rio T."/>
            <person name="Dalin E."/>
            <person name="Tice H."/>
            <person name="Bruce D."/>
            <person name="Goodwin L."/>
            <person name="Pitluck S."/>
            <person name="Kyrpides N."/>
            <person name="Mavromatis K."/>
            <person name="Ivanova N."/>
            <person name="Mikhailova N."/>
            <person name="Foster B."/>
            <person name="Clum A."/>
            <person name="Brettin T."/>
            <person name="Detter J.C."/>
            <person name="Han C."/>
            <person name="Larimer F."/>
            <person name="Land M."/>
            <person name="Hauser L."/>
            <person name="Markowitz V."/>
            <person name="Cheng J.F."/>
            <person name="Hugenholtz P."/>
            <person name="Woyke T."/>
            <person name="Wu D."/>
            <person name="Gehrich-Schroeter G."/>
            <person name="Schneider S."/>
            <person name="Pukall S.R."/>
            <person name="Klenk H.P."/>
            <person name="Eisen J.A."/>
        </authorList>
    </citation>
    <scope>NUCLEOTIDE SEQUENCE [LARGE SCALE GENOMIC DNA]</scope>
    <source>
        <strain evidence="8">DSM 15894 / CECT 5975 / LMG 20990 / XIL07</strain>
    </source>
</reference>
<dbReference type="PANTHER" id="PTHR30061">
    <property type="entry name" value="MALTOSE-BINDING PERIPLASMIC PROTEIN"/>
    <property type="match status" value="1"/>
</dbReference>
<evidence type="ECO:0000256" key="1">
    <source>
        <dbReference type="ARBA" id="ARBA00008520"/>
    </source>
</evidence>
<evidence type="ECO:0000256" key="5">
    <source>
        <dbReference type="SAM" id="MobiDB-lite"/>
    </source>
</evidence>
<dbReference type="Proteomes" id="UP000002255">
    <property type="component" value="Chromosome"/>
</dbReference>
<sequence length="415" mass="43263">MRRRIPLIGTTLAVALTLTACGGGTPEAEPTDEPTATPTQDAGEDTGTTLTMWVDETRLGPVQAAADGFTAETGIEIELVQKNFEDLGPDFVAQVPTGEGPDITVCTHDGIGGWIQNGVVAPLTIADPAQFKDVAIEAFTHDGQIFGLPYAIENIALIRNVDLAPEAPTTWDEAVSMAEAVGITDFPVLVQTGNESDPFHYYPLQTSFGAPVFEQNEDGSYTETIGMGGDAGHAFANWLAAEGAAGRLSIDLTYDIAVEKFASGEYPFIIGGPWMLESFPDVNLSIDTIPSAGGQPAQPFVGVQGFCLSAQSRNSVAATNFITNYLSTADVQTALFVAGNRPPAQVDAADAAASDPLVAAWAAVGAEGVPMPAIPAMNQVWTFWGAAQAQIISGAASDPAATWDQMIADIQAAIG</sequence>
<dbReference type="KEGG" id="xce:Xcel_2162"/>
<proteinExistence type="inferred from homology"/>
<dbReference type="SUPFAM" id="SSF53850">
    <property type="entry name" value="Periplasmic binding protein-like II"/>
    <property type="match status" value="1"/>
</dbReference>
<feature type="region of interest" description="Disordered" evidence="5">
    <location>
        <begin position="21"/>
        <end position="46"/>
    </location>
</feature>
<organism evidence="7 8">
    <name type="scientific">Xylanimonas cellulosilytica (strain DSM 15894 / JCM 12276 / CECT 5975 / KCTC 9989 / LMG 20990 / NBRC 107835 / XIL07)</name>
    <dbReference type="NCBI Taxonomy" id="446471"/>
    <lineage>
        <taxon>Bacteria</taxon>
        <taxon>Bacillati</taxon>
        <taxon>Actinomycetota</taxon>
        <taxon>Actinomycetes</taxon>
        <taxon>Micrococcales</taxon>
        <taxon>Promicromonosporaceae</taxon>
        <taxon>Xylanimonas</taxon>
    </lineage>
</organism>
<dbReference type="EMBL" id="CP001821">
    <property type="protein sequence ID" value="ACZ31180.1"/>
    <property type="molecule type" value="Genomic_DNA"/>
</dbReference>
<keyword evidence="4 6" id="KW-0732">Signal</keyword>
<feature type="signal peptide" evidence="6">
    <location>
        <begin position="1"/>
        <end position="22"/>
    </location>
</feature>
<dbReference type="eggNOG" id="COG2182">
    <property type="taxonomic scope" value="Bacteria"/>
</dbReference>
<dbReference type="OrthoDB" id="9766758at2"/>
<dbReference type="GO" id="GO:0042956">
    <property type="term" value="P:maltodextrin transmembrane transport"/>
    <property type="evidence" value="ECO:0007669"/>
    <property type="project" value="TreeGrafter"/>
</dbReference>
<dbReference type="RefSeq" id="WP_012878922.1">
    <property type="nucleotide sequence ID" value="NC_013530.1"/>
</dbReference>
<keyword evidence="3" id="KW-0762">Sugar transport</keyword>
<accession>D1BUG7</accession>
<dbReference type="InterPro" id="IPR006059">
    <property type="entry name" value="SBP"/>
</dbReference>
<dbReference type="InterPro" id="IPR006060">
    <property type="entry name" value="Maltose/Cyclodextrin-bd"/>
</dbReference>
<dbReference type="PROSITE" id="PS51257">
    <property type="entry name" value="PROKAR_LIPOPROTEIN"/>
    <property type="match status" value="1"/>
</dbReference>